<feature type="compositionally biased region" description="Low complexity" evidence="1">
    <location>
        <begin position="12"/>
        <end position="26"/>
    </location>
</feature>
<dbReference type="AlphaFoldDB" id="A0A9W8GTC9"/>
<name>A0A9W8GTC9_9FUNG</name>
<gene>
    <name evidence="2" type="ORF">GGI19_005866</name>
</gene>
<comment type="caution">
    <text evidence="2">The sequence shown here is derived from an EMBL/GenBank/DDBJ whole genome shotgun (WGS) entry which is preliminary data.</text>
</comment>
<reference evidence="2" key="1">
    <citation type="submission" date="2022-07" db="EMBL/GenBank/DDBJ databases">
        <title>Phylogenomic reconstructions and comparative analyses of Kickxellomycotina fungi.</title>
        <authorList>
            <person name="Reynolds N.K."/>
            <person name="Stajich J.E."/>
            <person name="Barry K."/>
            <person name="Grigoriev I.V."/>
            <person name="Crous P."/>
            <person name="Smith M.E."/>
        </authorList>
    </citation>
    <scope>NUCLEOTIDE SEQUENCE</scope>
    <source>
        <strain evidence="2">BCRC 34297</strain>
    </source>
</reference>
<keyword evidence="3" id="KW-1185">Reference proteome</keyword>
<evidence type="ECO:0000313" key="3">
    <source>
        <dbReference type="Proteomes" id="UP001140011"/>
    </source>
</evidence>
<proteinExistence type="predicted"/>
<dbReference type="EMBL" id="JANBUH010000901">
    <property type="protein sequence ID" value="KAJ2749016.1"/>
    <property type="molecule type" value="Genomic_DNA"/>
</dbReference>
<protein>
    <submittedName>
        <fullName evidence="2">Uncharacterized protein</fullName>
    </submittedName>
</protein>
<organism evidence="2 3">
    <name type="scientific">Coemansia pectinata</name>
    <dbReference type="NCBI Taxonomy" id="1052879"/>
    <lineage>
        <taxon>Eukaryota</taxon>
        <taxon>Fungi</taxon>
        <taxon>Fungi incertae sedis</taxon>
        <taxon>Zoopagomycota</taxon>
        <taxon>Kickxellomycotina</taxon>
        <taxon>Kickxellomycetes</taxon>
        <taxon>Kickxellales</taxon>
        <taxon>Kickxellaceae</taxon>
        <taxon>Coemansia</taxon>
    </lineage>
</organism>
<dbReference type="OrthoDB" id="5579851at2759"/>
<evidence type="ECO:0000313" key="2">
    <source>
        <dbReference type="EMBL" id="KAJ2749016.1"/>
    </source>
</evidence>
<accession>A0A9W8GTC9</accession>
<dbReference type="Proteomes" id="UP001140011">
    <property type="component" value="Unassembled WGS sequence"/>
</dbReference>
<feature type="region of interest" description="Disordered" evidence="1">
    <location>
        <begin position="1"/>
        <end position="39"/>
    </location>
</feature>
<evidence type="ECO:0000256" key="1">
    <source>
        <dbReference type="SAM" id="MobiDB-lite"/>
    </source>
</evidence>
<sequence length="58" mass="6575">MAFSKIFKSKKTAPTPTTRSAASTPRVSRENLRGHNNPMEAFDKLHKTNAAWARTFIR</sequence>